<name>A0A4Y2FT48_ARAVE</name>
<keyword evidence="1" id="KW-0812">Transmembrane</keyword>
<accession>A0A4Y2FT48</accession>
<feature type="transmembrane region" description="Helical" evidence="1">
    <location>
        <begin position="111"/>
        <end position="130"/>
    </location>
</feature>
<keyword evidence="1" id="KW-1133">Transmembrane helix</keyword>
<sequence length="167" mass="19954">MVELSCVFGETISTTDERRKISRKFSWFEETLSKAYNRWKQNNEPQEYKSRTIPLRHHTRWDLVRKVVFSHFAYVSRRHSVEKNNQTNVHFLHSVLSVNVLKVLFRTTSRMLYNFLILFFLVSFTVYDIGPLIPKFPNSWRCKLSNRAEHSRFTIPDTNFMAQATTD</sequence>
<dbReference type="EMBL" id="BGPR01097211">
    <property type="protein sequence ID" value="GBM44700.1"/>
    <property type="molecule type" value="Genomic_DNA"/>
</dbReference>
<evidence type="ECO:0000313" key="2">
    <source>
        <dbReference type="EMBL" id="GBM44700.1"/>
    </source>
</evidence>
<proteinExistence type="predicted"/>
<protein>
    <submittedName>
        <fullName evidence="2">Uncharacterized protein</fullName>
    </submittedName>
</protein>
<dbReference type="AlphaFoldDB" id="A0A4Y2FT48"/>
<evidence type="ECO:0000313" key="3">
    <source>
        <dbReference type="Proteomes" id="UP000499080"/>
    </source>
</evidence>
<reference evidence="2 3" key="1">
    <citation type="journal article" date="2019" name="Sci. Rep.">
        <title>Orb-weaving spider Araneus ventricosus genome elucidates the spidroin gene catalogue.</title>
        <authorList>
            <person name="Kono N."/>
            <person name="Nakamura H."/>
            <person name="Ohtoshi R."/>
            <person name="Moran D.A.P."/>
            <person name="Shinohara A."/>
            <person name="Yoshida Y."/>
            <person name="Fujiwara M."/>
            <person name="Mori M."/>
            <person name="Tomita M."/>
            <person name="Arakawa K."/>
        </authorList>
    </citation>
    <scope>NUCLEOTIDE SEQUENCE [LARGE SCALE GENOMIC DNA]</scope>
</reference>
<evidence type="ECO:0000256" key="1">
    <source>
        <dbReference type="SAM" id="Phobius"/>
    </source>
</evidence>
<organism evidence="2 3">
    <name type="scientific">Araneus ventricosus</name>
    <name type="common">Orbweaver spider</name>
    <name type="synonym">Epeira ventricosa</name>
    <dbReference type="NCBI Taxonomy" id="182803"/>
    <lineage>
        <taxon>Eukaryota</taxon>
        <taxon>Metazoa</taxon>
        <taxon>Ecdysozoa</taxon>
        <taxon>Arthropoda</taxon>
        <taxon>Chelicerata</taxon>
        <taxon>Arachnida</taxon>
        <taxon>Araneae</taxon>
        <taxon>Araneomorphae</taxon>
        <taxon>Entelegynae</taxon>
        <taxon>Araneoidea</taxon>
        <taxon>Araneidae</taxon>
        <taxon>Araneus</taxon>
    </lineage>
</organism>
<gene>
    <name evidence="2" type="ORF">AVEN_216277_1</name>
</gene>
<keyword evidence="1" id="KW-0472">Membrane</keyword>
<dbReference type="Proteomes" id="UP000499080">
    <property type="component" value="Unassembled WGS sequence"/>
</dbReference>
<comment type="caution">
    <text evidence="2">The sequence shown here is derived from an EMBL/GenBank/DDBJ whole genome shotgun (WGS) entry which is preliminary data.</text>
</comment>
<keyword evidence="3" id="KW-1185">Reference proteome</keyword>